<gene>
    <name evidence="2" type="ORF">DCF17_03825</name>
</gene>
<protein>
    <submittedName>
        <fullName evidence="2">Uncharacterized protein</fullName>
    </submittedName>
</protein>
<dbReference type="EMBL" id="QBMN01000016">
    <property type="protein sequence ID" value="PZO44668.1"/>
    <property type="molecule type" value="Genomic_DNA"/>
</dbReference>
<comment type="caution">
    <text evidence="2">The sequence shown here is derived from an EMBL/GenBank/DDBJ whole genome shotgun (WGS) entry which is preliminary data.</text>
</comment>
<dbReference type="Proteomes" id="UP000249081">
    <property type="component" value="Unassembled WGS sequence"/>
</dbReference>
<dbReference type="AlphaFoldDB" id="A0A2W4YNY3"/>
<evidence type="ECO:0000313" key="2">
    <source>
        <dbReference type="EMBL" id="PZO44668.1"/>
    </source>
</evidence>
<organism evidence="2 3">
    <name type="scientific">Shackletoniella antarctica</name>
    <dbReference type="NCBI Taxonomy" id="268115"/>
    <lineage>
        <taxon>Bacteria</taxon>
        <taxon>Bacillati</taxon>
        <taxon>Cyanobacteriota</taxon>
        <taxon>Cyanophyceae</taxon>
        <taxon>Oculatellales</taxon>
        <taxon>Oculatellaceae</taxon>
        <taxon>Shackletoniella</taxon>
    </lineage>
</organism>
<sequence>MASSSPLTGVILVDCARANASGGVAIAAERCGYGTDTAQFQSALKSACSEMNVTIDGLSDLDDEPSAPWHPAPGIEVAPDTPSEL</sequence>
<accession>A0A2W4YNY3</accession>
<name>A0A2W4YNY3_9CYAN</name>
<evidence type="ECO:0000313" key="3">
    <source>
        <dbReference type="Proteomes" id="UP000249081"/>
    </source>
</evidence>
<proteinExistence type="predicted"/>
<evidence type="ECO:0000256" key="1">
    <source>
        <dbReference type="SAM" id="MobiDB-lite"/>
    </source>
</evidence>
<reference evidence="2 3" key="2">
    <citation type="submission" date="2018-06" db="EMBL/GenBank/DDBJ databases">
        <title>Metagenomic assembly of (sub)arctic Cyanobacteria and their associated microbiome from non-axenic cultures.</title>
        <authorList>
            <person name="Baurain D."/>
        </authorList>
    </citation>
    <scope>NUCLEOTIDE SEQUENCE [LARGE SCALE GENOMIC DNA]</scope>
    <source>
        <strain evidence="2">ULC041bin1</strain>
    </source>
</reference>
<feature type="region of interest" description="Disordered" evidence="1">
    <location>
        <begin position="57"/>
        <end position="85"/>
    </location>
</feature>
<reference evidence="3" key="1">
    <citation type="submission" date="2018-04" db="EMBL/GenBank/DDBJ databases">
        <authorList>
            <person name="Cornet L."/>
        </authorList>
    </citation>
    <scope>NUCLEOTIDE SEQUENCE [LARGE SCALE GENOMIC DNA]</scope>
</reference>